<dbReference type="EMBL" id="GBRH01234936">
    <property type="protein sequence ID" value="JAD62959.1"/>
    <property type="molecule type" value="Transcribed_RNA"/>
</dbReference>
<evidence type="ECO:0000313" key="1">
    <source>
        <dbReference type="EMBL" id="JAD62959.1"/>
    </source>
</evidence>
<proteinExistence type="predicted"/>
<dbReference type="AlphaFoldDB" id="A0A0A9BG54"/>
<reference evidence="1" key="1">
    <citation type="submission" date="2014-09" db="EMBL/GenBank/DDBJ databases">
        <authorList>
            <person name="Magalhaes I.L.F."/>
            <person name="Oliveira U."/>
            <person name="Santos F.R."/>
            <person name="Vidigal T.H.D.A."/>
            <person name="Brescovit A.D."/>
            <person name="Santos A.J."/>
        </authorList>
    </citation>
    <scope>NUCLEOTIDE SEQUENCE</scope>
    <source>
        <tissue evidence="1">Shoot tissue taken approximately 20 cm above the soil surface</tissue>
    </source>
</reference>
<sequence>MAGALIDIVQLELSPTRSRIVPSTIFKRTYGSTIEANAAARGSELKDDSEVCIVKFSSCVMKEPSSTQAPLAYTCMTRCLPNKLPAAIVLT</sequence>
<organism evidence="1">
    <name type="scientific">Arundo donax</name>
    <name type="common">Giant reed</name>
    <name type="synonym">Donax arundinaceus</name>
    <dbReference type="NCBI Taxonomy" id="35708"/>
    <lineage>
        <taxon>Eukaryota</taxon>
        <taxon>Viridiplantae</taxon>
        <taxon>Streptophyta</taxon>
        <taxon>Embryophyta</taxon>
        <taxon>Tracheophyta</taxon>
        <taxon>Spermatophyta</taxon>
        <taxon>Magnoliopsida</taxon>
        <taxon>Liliopsida</taxon>
        <taxon>Poales</taxon>
        <taxon>Poaceae</taxon>
        <taxon>PACMAD clade</taxon>
        <taxon>Arundinoideae</taxon>
        <taxon>Arundineae</taxon>
        <taxon>Arundo</taxon>
    </lineage>
</organism>
<name>A0A0A9BG54_ARUDO</name>
<reference evidence="1" key="2">
    <citation type="journal article" date="2015" name="Data Brief">
        <title>Shoot transcriptome of the giant reed, Arundo donax.</title>
        <authorList>
            <person name="Barrero R.A."/>
            <person name="Guerrero F.D."/>
            <person name="Moolhuijzen P."/>
            <person name="Goolsby J.A."/>
            <person name="Tidwell J."/>
            <person name="Bellgard S.E."/>
            <person name="Bellgard M.I."/>
        </authorList>
    </citation>
    <scope>NUCLEOTIDE SEQUENCE</scope>
    <source>
        <tissue evidence="1">Shoot tissue taken approximately 20 cm above the soil surface</tissue>
    </source>
</reference>
<accession>A0A0A9BG54</accession>
<protein>
    <submittedName>
        <fullName evidence="1">Uncharacterized protein</fullName>
    </submittedName>
</protein>